<sequence length="87" mass="9911">MNRFDASGFVDDLDLTKPNCERLFDLYSYLLFGTCQHSDDIVDYILKAIGLERTDAIQKWNSAMQPKGMSCYGLLKTMVENLPIQIA</sequence>
<keyword evidence="2" id="KW-1185">Reference proteome</keyword>
<dbReference type="AlphaFoldDB" id="A0AAV5TPD3"/>
<evidence type="ECO:0000313" key="2">
    <source>
        <dbReference type="Proteomes" id="UP001432027"/>
    </source>
</evidence>
<evidence type="ECO:0000313" key="1">
    <source>
        <dbReference type="EMBL" id="GMS96298.1"/>
    </source>
</evidence>
<gene>
    <name evidence="1" type="ORF">PENTCL1PPCAC_18473</name>
</gene>
<reference evidence="1" key="1">
    <citation type="submission" date="2023-10" db="EMBL/GenBank/DDBJ databases">
        <title>Genome assembly of Pristionchus species.</title>
        <authorList>
            <person name="Yoshida K."/>
            <person name="Sommer R.J."/>
        </authorList>
    </citation>
    <scope>NUCLEOTIDE SEQUENCE</scope>
    <source>
        <strain evidence="1">RS0144</strain>
    </source>
</reference>
<dbReference type="Proteomes" id="UP001432027">
    <property type="component" value="Unassembled WGS sequence"/>
</dbReference>
<proteinExistence type="predicted"/>
<dbReference type="EMBL" id="BTSX01000004">
    <property type="protein sequence ID" value="GMS96298.1"/>
    <property type="molecule type" value="Genomic_DNA"/>
</dbReference>
<accession>A0AAV5TPD3</accession>
<comment type="caution">
    <text evidence="1">The sequence shown here is derived from an EMBL/GenBank/DDBJ whole genome shotgun (WGS) entry which is preliminary data.</text>
</comment>
<name>A0AAV5TPD3_9BILA</name>
<feature type="non-terminal residue" evidence="1">
    <location>
        <position position="87"/>
    </location>
</feature>
<protein>
    <submittedName>
        <fullName evidence="1">Uncharacterized protein</fullName>
    </submittedName>
</protein>
<organism evidence="1 2">
    <name type="scientific">Pristionchus entomophagus</name>
    <dbReference type="NCBI Taxonomy" id="358040"/>
    <lineage>
        <taxon>Eukaryota</taxon>
        <taxon>Metazoa</taxon>
        <taxon>Ecdysozoa</taxon>
        <taxon>Nematoda</taxon>
        <taxon>Chromadorea</taxon>
        <taxon>Rhabditida</taxon>
        <taxon>Rhabditina</taxon>
        <taxon>Diplogasteromorpha</taxon>
        <taxon>Diplogasteroidea</taxon>
        <taxon>Neodiplogasteridae</taxon>
        <taxon>Pristionchus</taxon>
    </lineage>
</organism>